<keyword evidence="1" id="KW-1185">Reference proteome</keyword>
<protein>
    <submittedName>
        <fullName evidence="2">Uncharacterized protein</fullName>
    </submittedName>
</protein>
<sequence>MENLFELKLRLRTLLEQLLSDGQTCKKVRLIYTRNDSFRIIMATTQKLNYALNEILGLYC</sequence>
<evidence type="ECO:0000313" key="2">
    <source>
        <dbReference type="WBParaSite" id="nRc.2.0.1.t30688-RA"/>
    </source>
</evidence>
<reference evidence="2" key="1">
    <citation type="submission" date="2022-11" db="UniProtKB">
        <authorList>
            <consortium name="WormBaseParasite"/>
        </authorList>
    </citation>
    <scope>IDENTIFICATION</scope>
</reference>
<organism evidence="1 2">
    <name type="scientific">Romanomermis culicivorax</name>
    <name type="common">Nematode worm</name>
    <dbReference type="NCBI Taxonomy" id="13658"/>
    <lineage>
        <taxon>Eukaryota</taxon>
        <taxon>Metazoa</taxon>
        <taxon>Ecdysozoa</taxon>
        <taxon>Nematoda</taxon>
        <taxon>Enoplea</taxon>
        <taxon>Dorylaimia</taxon>
        <taxon>Mermithida</taxon>
        <taxon>Mermithoidea</taxon>
        <taxon>Mermithidae</taxon>
        <taxon>Romanomermis</taxon>
    </lineage>
</organism>
<proteinExistence type="predicted"/>
<dbReference type="WBParaSite" id="nRc.2.0.1.t30688-RA">
    <property type="protein sequence ID" value="nRc.2.0.1.t30688-RA"/>
    <property type="gene ID" value="nRc.2.0.1.g30688"/>
</dbReference>
<name>A0A915JX74_ROMCU</name>
<dbReference type="AlphaFoldDB" id="A0A915JX74"/>
<dbReference type="Proteomes" id="UP000887565">
    <property type="component" value="Unplaced"/>
</dbReference>
<evidence type="ECO:0000313" key="1">
    <source>
        <dbReference type="Proteomes" id="UP000887565"/>
    </source>
</evidence>
<accession>A0A915JX74</accession>